<dbReference type="PRINTS" id="PR00412">
    <property type="entry name" value="EPOXHYDRLASE"/>
</dbReference>
<dbReference type="SUPFAM" id="SSF53474">
    <property type="entry name" value="alpha/beta-Hydrolases"/>
    <property type="match status" value="1"/>
</dbReference>
<dbReference type="GO" id="GO:0016787">
    <property type="term" value="F:hydrolase activity"/>
    <property type="evidence" value="ECO:0007669"/>
    <property type="project" value="UniProtKB-KW"/>
</dbReference>
<feature type="domain" description="AB hydrolase-1" evidence="1">
    <location>
        <begin position="43"/>
        <end position="285"/>
    </location>
</feature>
<accession>A0A516PYM7</accession>
<dbReference type="OrthoDB" id="4481859at2"/>
<dbReference type="InterPro" id="IPR000639">
    <property type="entry name" value="Epox_hydrolase-like"/>
</dbReference>
<dbReference type="PANTHER" id="PTHR43798">
    <property type="entry name" value="MONOACYLGLYCEROL LIPASE"/>
    <property type="match status" value="1"/>
</dbReference>
<name>A0A516PYM7_9ACTN</name>
<reference evidence="2 3" key="1">
    <citation type="submission" date="2019-07" db="EMBL/GenBank/DDBJ databases">
        <title>Microlunatus dokdonensis sp. nov. isolated from the rhizospheric soil of the wild plant Elymus tsukushiensis.</title>
        <authorList>
            <person name="Ghim S.-Y."/>
            <person name="Hwang Y.-J."/>
            <person name="Son J.-S."/>
            <person name="Shin J.-H."/>
        </authorList>
    </citation>
    <scope>NUCLEOTIDE SEQUENCE [LARGE SCALE GENOMIC DNA]</scope>
    <source>
        <strain evidence="2 3">KUDC0627</strain>
    </source>
</reference>
<dbReference type="Proteomes" id="UP000319263">
    <property type="component" value="Chromosome"/>
</dbReference>
<dbReference type="InterPro" id="IPR050266">
    <property type="entry name" value="AB_hydrolase_sf"/>
</dbReference>
<dbReference type="AlphaFoldDB" id="A0A516PYM7"/>
<dbReference type="PANTHER" id="PTHR43798:SF33">
    <property type="entry name" value="HYDROLASE, PUTATIVE (AFU_ORTHOLOGUE AFUA_2G14860)-RELATED"/>
    <property type="match status" value="1"/>
</dbReference>
<gene>
    <name evidence="2" type="ORF">FOE78_09385</name>
</gene>
<evidence type="ECO:0000313" key="3">
    <source>
        <dbReference type="Proteomes" id="UP000319263"/>
    </source>
</evidence>
<evidence type="ECO:0000313" key="2">
    <source>
        <dbReference type="EMBL" id="QDP96081.1"/>
    </source>
</evidence>
<dbReference type="KEGG" id="mik:FOE78_09385"/>
<organism evidence="2 3">
    <name type="scientific">Microlunatus elymi</name>
    <dbReference type="NCBI Taxonomy" id="2596828"/>
    <lineage>
        <taxon>Bacteria</taxon>
        <taxon>Bacillati</taxon>
        <taxon>Actinomycetota</taxon>
        <taxon>Actinomycetes</taxon>
        <taxon>Propionibacteriales</taxon>
        <taxon>Propionibacteriaceae</taxon>
        <taxon>Microlunatus</taxon>
    </lineage>
</organism>
<sequence length="298" mass="32356">MAIPDLSPDPVPVSDGEAVLAGSRTRWWEWGEPARDAGTTTTIIAVHGFRGDHHGLLPIVARLDGYRVITPDLPGFGESTPFRRGKHDVAAYAGWLADFCTQFQHDGPLVLLGHSFGSVITSAAVAAGLRPAALVLINPIAAPALQGPRAVLSRIAVGYYKLGAALPERLGRPLLANRLIVRGLSEVMATSDDPQLRAWIHDQHHRYFSNFADRRVVVEAFEASVSDDVGEYADRIAVPTLLIGGDRDDIVPIAAQQRLVSRLSDGRLLILADVGHLIHYERAEPAAKMIIEFLGRRI</sequence>
<dbReference type="PRINTS" id="PR00111">
    <property type="entry name" value="ABHYDROLASE"/>
</dbReference>
<dbReference type="InterPro" id="IPR029058">
    <property type="entry name" value="AB_hydrolase_fold"/>
</dbReference>
<dbReference type="GO" id="GO:0016020">
    <property type="term" value="C:membrane"/>
    <property type="evidence" value="ECO:0007669"/>
    <property type="project" value="TreeGrafter"/>
</dbReference>
<protein>
    <submittedName>
        <fullName evidence="2">Alpha/beta hydrolase</fullName>
    </submittedName>
</protein>
<keyword evidence="2" id="KW-0378">Hydrolase</keyword>
<keyword evidence="3" id="KW-1185">Reference proteome</keyword>
<dbReference type="Gene3D" id="3.40.50.1820">
    <property type="entry name" value="alpha/beta hydrolase"/>
    <property type="match status" value="1"/>
</dbReference>
<dbReference type="RefSeq" id="WP_143986047.1">
    <property type="nucleotide sequence ID" value="NZ_CP041692.1"/>
</dbReference>
<proteinExistence type="predicted"/>
<dbReference type="EMBL" id="CP041692">
    <property type="protein sequence ID" value="QDP96081.1"/>
    <property type="molecule type" value="Genomic_DNA"/>
</dbReference>
<dbReference type="Pfam" id="PF12697">
    <property type="entry name" value="Abhydrolase_6"/>
    <property type="match status" value="1"/>
</dbReference>
<evidence type="ECO:0000259" key="1">
    <source>
        <dbReference type="Pfam" id="PF12697"/>
    </source>
</evidence>
<dbReference type="InterPro" id="IPR000073">
    <property type="entry name" value="AB_hydrolase_1"/>
</dbReference>